<dbReference type="InterPro" id="IPR050471">
    <property type="entry name" value="AB_hydrolase"/>
</dbReference>
<keyword evidence="3" id="KW-1185">Reference proteome</keyword>
<dbReference type="GO" id="GO:0016787">
    <property type="term" value="F:hydrolase activity"/>
    <property type="evidence" value="ECO:0007669"/>
    <property type="project" value="UniProtKB-KW"/>
</dbReference>
<accession>A0ABS6UEE8</accession>
<dbReference type="PANTHER" id="PTHR43433:SF5">
    <property type="entry name" value="AB HYDROLASE-1 DOMAIN-CONTAINING PROTEIN"/>
    <property type="match status" value="1"/>
</dbReference>
<reference evidence="2 3" key="1">
    <citation type="submission" date="2020-11" db="EMBL/GenBank/DDBJ databases">
        <title>Pseudonocardia abyssalis sp. nov. and Pseudonocardia oceani sp. nov., description and phylogenomic analysis of two novel actinomycetes isolated from the deep Southern Ocean.</title>
        <authorList>
            <person name="Parra J."/>
        </authorList>
    </citation>
    <scope>NUCLEOTIDE SEQUENCE [LARGE SCALE GENOMIC DNA]</scope>
    <source>
        <strain evidence="3">KRD185</strain>
    </source>
</reference>
<dbReference type="Proteomes" id="UP000694300">
    <property type="component" value="Unassembled WGS sequence"/>
</dbReference>
<name>A0ABS6UEE8_9PSEU</name>
<dbReference type="PANTHER" id="PTHR43433">
    <property type="entry name" value="HYDROLASE, ALPHA/BETA FOLD FAMILY PROTEIN"/>
    <property type="match status" value="1"/>
</dbReference>
<comment type="caution">
    <text evidence="2">The sequence shown here is derived from an EMBL/GenBank/DDBJ whole genome shotgun (WGS) entry which is preliminary data.</text>
</comment>
<dbReference type="InterPro" id="IPR000073">
    <property type="entry name" value="AB_hydrolase_1"/>
</dbReference>
<feature type="domain" description="AB hydrolase-1" evidence="1">
    <location>
        <begin position="22"/>
        <end position="256"/>
    </location>
</feature>
<evidence type="ECO:0000259" key="1">
    <source>
        <dbReference type="Pfam" id="PF12697"/>
    </source>
</evidence>
<dbReference type="RefSeq" id="WP_218589014.1">
    <property type="nucleotide sequence ID" value="NZ_JADQDE010000001.1"/>
</dbReference>
<keyword evidence="2" id="KW-0378">Hydrolase</keyword>
<evidence type="ECO:0000313" key="2">
    <source>
        <dbReference type="EMBL" id="MBW0130610.1"/>
    </source>
</evidence>
<gene>
    <name evidence="2" type="ORF">I4I82_23475</name>
</gene>
<evidence type="ECO:0000313" key="3">
    <source>
        <dbReference type="Proteomes" id="UP000694300"/>
    </source>
</evidence>
<proteinExistence type="predicted"/>
<organism evidence="2 3">
    <name type="scientific">Pseudonocardia oceani</name>
    <dbReference type="NCBI Taxonomy" id="2792013"/>
    <lineage>
        <taxon>Bacteria</taxon>
        <taxon>Bacillati</taxon>
        <taxon>Actinomycetota</taxon>
        <taxon>Actinomycetes</taxon>
        <taxon>Pseudonocardiales</taxon>
        <taxon>Pseudonocardiaceae</taxon>
        <taxon>Pseudonocardia</taxon>
    </lineage>
</organism>
<dbReference type="EMBL" id="JADQDF010000001">
    <property type="protein sequence ID" value="MBW0130610.1"/>
    <property type="molecule type" value="Genomic_DNA"/>
</dbReference>
<sequence>MPSVRIGDVEMHYDEAGSGDPIVWIPGTGLAGSMWDTHQVAHFRDRHRCVTVDLRGSGRTVGGHLPPTVADLATDVIGVMDALDLPPAHVVGLSLGSAVAQEIALLRPDRVRSAVLAATWSSTGREKHMQRHFTSRLYALENGPLDVYGQFAFWMSSPSVIDDEPDLQTAVEAELRRHMSTRLDGTAAHFRADLVHETADRLPQITCPTMVVYGEEDRITLPRYNEAVAAAIRGAVVARVPRAGHLIWLERPAEFNGHIEAFLRTTVVASRSSA</sequence>
<protein>
    <submittedName>
        <fullName evidence="2">Alpha/beta fold hydrolase</fullName>
    </submittedName>
</protein>
<dbReference type="Pfam" id="PF12697">
    <property type="entry name" value="Abhydrolase_6"/>
    <property type="match status" value="1"/>
</dbReference>